<proteinExistence type="inferred from homology"/>
<protein>
    <submittedName>
        <fullName evidence="6">Dcm Site-specific DNA methylase</fullName>
    </submittedName>
</protein>
<evidence type="ECO:0000256" key="2">
    <source>
        <dbReference type="ARBA" id="ARBA00022679"/>
    </source>
</evidence>
<comment type="similarity">
    <text evidence="4 5">Belongs to the class I-like SAM-binding methyltransferase superfamily. C5-methyltransferase family.</text>
</comment>
<dbReference type="Gene3D" id="3.40.50.150">
    <property type="entry name" value="Vaccinia Virus protein VP39"/>
    <property type="match status" value="1"/>
</dbReference>
<dbReference type="PANTHER" id="PTHR46098">
    <property type="entry name" value="TRNA (CYTOSINE(38)-C(5))-METHYLTRANSFERASE"/>
    <property type="match status" value="1"/>
</dbReference>
<sequence length="493" mass="53207">MSKILTHASFFSGVGGVDLGFERAGIRTVSVSEIDPFARSVLASRFPEVPQLGDIVALADRELSKPVQQSADEVQRCSRPVDGIGWTPSGDDWKAADIWSAGFPCQDLSVAGKRKGFADGKRSVLAFTFLNLVERFRPRWLVLENVPGLFTSNNGRDLLALLREVDELGYGVSWRTLDARFFGVPQRRRRVFLVASLGTDRSGEVLLECEGGCGHTQAGESSWSEVTGSIERSPFVAGALLARYHKGATSTVENGQLVVTTALTRGGLGGGFGADDNDAQGNKLVVGSEAYSGGVRAFDGMAGRVDNPNISAMGAAIPSQEDIQVEHNTYSIREDAKAGNFSATPINTALALNAVWPSVQSHHAQTFIASAYRKSKRAQSTEDHETWVEDGVANTINLFDSGDVRTTHAVVGSHYDGYNQKLEPDSAHRTLRVGRDSSDFVVPPAGVVEENPLLPIGMDSNRYKVCGNGVVCNVAEWIGHRLVEVDGKWTELR</sequence>
<keyword evidence="3 4" id="KW-0949">S-adenosyl-L-methionine</keyword>
<dbReference type="Pfam" id="PF00145">
    <property type="entry name" value="DNA_methylase"/>
    <property type="match status" value="2"/>
</dbReference>
<dbReference type="PRINTS" id="PR00105">
    <property type="entry name" value="C5METTRFRASE"/>
</dbReference>
<dbReference type="GO" id="GO:0008168">
    <property type="term" value="F:methyltransferase activity"/>
    <property type="evidence" value="ECO:0007669"/>
    <property type="project" value="UniProtKB-KW"/>
</dbReference>
<gene>
    <name evidence="7" type="ORF">UFOVP1191_84</name>
    <name evidence="8" type="ORF">UFOVP1252_94</name>
    <name evidence="6" type="ORF">UFOVP529_26</name>
</gene>
<dbReference type="EMBL" id="LR797158">
    <property type="protein sequence ID" value="CAB4190657.1"/>
    <property type="molecule type" value="Genomic_DNA"/>
</dbReference>
<keyword evidence="2 4" id="KW-0808">Transferase</keyword>
<dbReference type="InterPro" id="IPR029063">
    <property type="entry name" value="SAM-dependent_MTases_sf"/>
</dbReference>
<evidence type="ECO:0000313" key="6">
    <source>
        <dbReference type="EMBL" id="CAB4148758.1"/>
    </source>
</evidence>
<dbReference type="GO" id="GO:0032259">
    <property type="term" value="P:methylation"/>
    <property type="evidence" value="ECO:0007669"/>
    <property type="project" value="UniProtKB-KW"/>
</dbReference>
<name>A0A6J5MQ12_9CAUD</name>
<dbReference type="PROSITE" id="PS51679">
    <property type="entry name" value="SAM_MT_C5"/>
    <property type="match status" value="1"/>
</dbReference>
<dbReference type="InterPro" id="IPR050750">
    <property type="entry name" value="C5-MTase"/>
</dbReference>
<dbReference type="NCBIfam" id="TIGR00675">
    <property type="entry name" value="dcm"/>
    <property type="match status" value="1"/>
</dbReference>
<evidence type="ECO:0000256" key="3">
    <source>
        <dbReference type="ARBA" id="ARBA00022691"/>
    </source>
</evidence>
<dbReference type="EMBL" id="LR796510">
    <property type="protein sequence ID" value="CAB4148758.1"/>
    <property type="molecule type" value="Genomic_DNA"/>
</dbReference>
<dbReference type="InterPro" id="IPR001525">
    <property type="entry name" value="C5_MeTfrase"/>
</dbReference>
<evidence type="ECO:0000313" key="8">
    <source>
        <dbReference type="EMBL" id="CAB4194504.1"/>
    </source>
</evidence>
<keyword evidence="1 4" id="KW-0489">Methyltransferase</keyword>
<dbReference type="PANTHER" id="PTHR46098:SF1">
    <property type="entry name" value="TRNA (CYTOSINE(38)-C(5))-METHYLTRANSFERASE"/>
    <property type="match status" value="1"/>
</dbReference>
<evidence type="ECO:0000256" key="5">
    <source>
        <dbReference type="RuleBase" id="RU000416"/>
    </source>
</evidence>
<dbReference type="SUPFAM" id="SSF53335">
    <property type="entry name" value="S-adenosyl-L-methionine-dependent methyltransferases"/>
    <property type="match status" value="1"/>
</dbReference>
<organism evidence="6">
    <name type="scientific">uncultured Caudovirales phage</name>
    <dbReference type="NCBI Taxonomy" id="2100421"/>
    <lineage>
        <taxon>Viruses</taxon>
        <taxon>Duplodnaviria</taxon>
        <taxon>Heunggongvirae</taxon>
        <taxon>Uroviricota</taxon>
        <taxon>Caudoviricetes</taxon>
        <taxon>Peduoviridae</taxon>
        <taxon>Maltschvirus</taxon>
        <taxon>Maltschvirus maltsch</taxon>
    </lineage>
</organism>
<accession>A0A6J5MQ12</accession>
<reference evidence="6" key="1">
    <citation type="submission" date="2020-04" db="EMBL/GenBank/DDBJ databases">
        <authorList>
            <person name="Chiriac C."/>
            <person name="Salcher M."/>
            <person name="Ghai R."/>
            <person name="Kavagutti S V."/>
        </authorList>
    </citation>
    <scope>NUCLEOTIDE SEQUENCE</scope>
</reference>
<evidence type="ECO:0000313" key="7">
    <source>
        <dbReference type="EMBL" id="CAB4190657.1"/>
    </source>
</evidence>
<dbReference type="EMBL" id="LR797211">
    <property type="protein sequence ID" value="CAB4194504.1"/>
    <property type="molecule type" value="Genomic_DNA"/>
</dbReference>
<feature type="active site" evidence="4">
    <location>
        <position position="105"/>
    </location>
</feature>
<evidence type="ECO:0000256" key="4">
    <source>
        <dbReference type="PROSITE-ProRule" id="PRU01016"/>
    </source>
</evidence>
<evidence type="ECO:0000256" key="1">
    <source>
        <dbReference type="ARBA" id="ARBA00022603"/>
    </source>
</evidence>